<feature type="compositionally biased region" description="Low complexity" evidence="1">
    <location>
        <begin position="41"/>
        <end position="90"/>
    </location>
</feature>
<dbReference type="EMBL" id="CP009286">
    <property type="protein sequence ID" value="AIQ64581.1"/>
    <property type="molecule type" value="Genomic_DNA"/>
</dbReference>
<feature type="region of interest" description="Disordered" evidence="1">
    <location>
        <begin position="24"/>
        <end position="95"/>
    </location>
</feature>
<feature type="domain" description="GerMN" evidence="2">
    <location>
        <begin position="127"/>
        <end position="211"/>
    </location>
</feature>
<dbReference type="KEGG" id="pste:PSTEL_17230"/>
<protein>
    <recommendedName>
        <fullName evidence="2">GerMN domain-containing protein</fullName>
    </recommendedName>
</protein>
<dbReference type="HOGENOM" id="CLU_080926_1_0_9"/>
<evidence type="ECO:0000313" key="4">
    <source>
        <dbReference type="Proteomes" id="UP000029507"/>
    </source>
</evidence>
<dbReference type="Pfam" id="PF10646">
    <property type="entry name" value="Germane"/>
    <property type="match status" value="1"/>
</dbReference>
<proteinExistence type="predicted"/>
<evidence type="ECO:0000256" key="1">
    <source>
        <dbReference type="SAM" id="MobiDB-lite"/>
    </source>
</evidence>
<organism evidence="3 4">
    <name type="scientific">Paenibacillus stellifer</name>
    <dbReference type="NCBI Taxonomy" id="169760"/>
    <lineage>
        <taxon>Bacteria</taxon>
        <taxon>Bacillati</taxon>
        <taxon>Bacillota</taxon>
        <taxon>Bacilli</taxon>
        <taxon>Bacillales</taxon>
        <taxon>Paenibacillaceae</taxon>
        <taxon>Paenibacillus</taxon>
    </lineage>
</organism>
<keyword evidence="4" id="KW-1185">Reference proteome</keyword>
<dbReference type="Proteomes" id="UP000029507">
    <property type="component" value="Chromosome"/>
</dbReference>
<name>A0A089LSR0_9BACL</name>
<gene>
    <name evidence="3" type="ORF">PSTEL_17230</name>
</gene>
<evidence type="ECO:0000313" key="3">
    <source>
        <dbReference type="EMBL" id="AIQ64581.1"/>
    </source>
</evidence>
<dbReference type="STRING" id="169760.PSTEL_17230"/>
<sequence length="227" mass="23513">MNKKIGVIGIASALLLVLGGCGDKPAAAPDEGGISTPTVVSGADSSEEPAASASASPSLQPSEGETSPSPAPASATASPSESAVPSASAPAEEKQTQTISVYYTDQQMTVLKESKAPISFTKGDDKYTEAFKALQNSGSGDLISLWGKMELKSLKFENGQIVMDIHKPDEAQLGAGGESFALSALTKTLFQFPEVNSIELLVDGQKVESLMGHADLLHPMTRDNMAD</sequence>
<dbReference type="SMART" id="SM00909">
    <property type="entry name" value="Germane"/>
    <property type="match status" value="1"/>
</dbReference>
<dbReference type="PROSITE" id="PS51257">
    <property type="entry name" value="PROKAR_LIPOPROTEIN"/>
    <property type="match status" value="1"/>
</dbReference>
<dbReference type="AlphaFoldDB" id="A0A089LSR0"/>
<reference evidence="3 4" key="1">
    <citation type="submission" date="2014-08" db="EMBL/GenBank/DDBJ databases">
        <title>Comparative genomics of the Paenibacillus odorifer group.</title>
        <authorList>
            <person name="den Bakker H.C."/>
            <person name="Tsai Y.-C."/>
            <person name="Martin N."/>
            <person name="Korlach J."/>
            <person name="Wiedmann M."/>
        </authorList>
    </citation>
    <scope>NUCLEOTIDE SEQUENCE [LARGE SCALE GENOMIC DNA]</scope>
    <source>
        <strain evidence="3 4">DSM 14472</strain>
    </source>
</reference>
<accession>A0A089LSR0</accession>
<evidence type="ECO:0000259" key="2">
    <source>
        <dbReference type="SMART" id="SM00909"/>
    </source>
</evidence>
<dbReference type="OrthoDB" id="1954033at2"/>
<dbReference type="InterPro" id="IPR019606">
    <property type="entry name" value="GerMN"/>
</dbReference>